<organism evidence="2 3">
    <name type="scientific">Actinoplanes palleronii</name>
    <dbReference type="NCBI Taxonomy" id="113570"/>
    <lineage>
        <taxon>Bacteria</taxon>
        <taxon>Bacillati</taxon>
        <taxon>Actinomycetota</taxon>
        <taxon>Actinomycetes</taxon>
        <taxon>Micromonosporales</taxon>
        <taxon>Micromonosporaceae</taxon>
        <taxon>Actinoplanes</taxon>
    </lineage>
</organism>
<feature type="region of interest" description="Disordered" evidence="1">
    <location>
        <begin position="1"/>
        <end position="22"/>
    </location>
</feature>
<keyword evidence="3" id="KW-1185">Reference proteome</keyword>
<evidence type="ECO:0000313" key="2">
    <source>
        <dbReference type="EMBL" id="GIE63943.1"/>
    </source>
</evidence>
<accession>A0ABQ4AZU2</accession>
<evidence type="ECO:0000313" key="3">
    <source>
        <dbReference type="Proteomes" id="UP000624709"/>
    </source>
</evidence>
<sequence length="180" mass="19087">MVDGDSEPPSRGGVPGWLRRRRHPRLSGTLRVRGPLGHDVTIPLRGRAAVLTRNGSGLPGHGDVWAVHTDPQATAVSLMISYGRTDDPADRQTGLCPPGATITLAGTRFTWHRPATGETPVPPAAAIPRPRTGNGAPAAGHEPGANRNTRAPFPRSGNARPAPVGLRRRVRAMVREITGR</sequence>
<name>A0ABQ4AZU2_9ACTN</name>
<protein>
    <submittedName>
        <fullName evidence="2">Uncharacterized protein</fullName>
    </submittedName>
</protein>
<feature type="region of interest" description="Disordered" evidence="1">
    <location>
        <begin position="112"/>
        <end position="164"/>
    </location>
</feature>
<gene>
    <name evidence="2" type="ORF">Apa02nite_000510</name>
</gene>
<proteinExistence type="predicted"/>
<evidence type="ECO:0000256" key="1">
    <source>
        <dbReference type="SAM" id="MobiDB-lite"/>
    </source>
</evidence>
<comment type="caution">
    <text evidence="2">The sequence shown here is derived from an EMBL/GenBank/DDBJ whole genome shotgun (WGS) entry which is preliminary data.</text>
</comment>
<dbReference type="EMBL" id="BOMS01000002">
    <property type="protein sequence ID" value="GIE63943.1"/>
    <property type="molecule type" value="Genomic_DNA"/>
</dbReference>
<reference evidence="2 3" key="1">
    <citation type="submission" date="2021-01" db="EMBL/GenBank/DDBJ databases">
        <title>Whole genome shotgun sequence of Actinoplanes palleronii NBRC 14916.</title>
        <authorList>
            <person name="Komaki H."/>
            <person name="Tamura T."/>
        </authorList>
    </citation>
    <scope>NUCLEOTIDE SEQUENCE [LARGE SCALE GENOMIC DNA]</scope>
    <source>
        <strain evidence="2 3">NBRC 14916</strain>
    </source>
</reference>
<dbReference type="RefSeq" id="WP_203823265.1">
    <property type="nucleotide sequence ID" value="NZ_BAAATY010000009.1"/>
</dbReference>
<dbReference type="Proteomes" id="UP000624709">
    <property type="component" value="Unassembled WGS sequence"/>
</dbReference>